<protein>
    <submittedName>
        <fullName evidence="3">Uncharacterized protein</fullName>
    </submittedName>
</protein>
<proteinExistence type="predicted"/>
<keyword evidence="2" id="KW-1133">Transmembrane helix</keyword>
<evidence type="ECO:0000313" key="3">
    <source>
        <dbReference type="EMBL" id="RHZ63152.1"/>
    </source>
</evidence>
<evidence type="ECO:0000256" key="1">
    <source>
        <dbReference type="SAM" id="Coils"/>
    </source>
</evidence>
<name>A0A397HJ95_9GLOM</name>
<gene>
    <name evidence="3" type="ORF">Glove_332g59</name>
</gene>
<dbReference type="AlphaFoldDB" id="A0A397HJ95"/>
<organism evidence="3 4">
    <name type="scientific">Diversispora epigaea</name>
    <dbReference type="NCBI Taxonomy" id="1348612"/>
    <lineage>
        <taxon>Eukaryota</taxon>
        <taxon>Fungi</taxon>
        <taxon>Fungi incertae sedis</taxon>
        <taxon>Mucoromycota</taxon>
        <taxon>Glomeromycotina</taxon>
        <taxon>Glomeromycetes</taxon>
        <taxon>Diversisporales</taxon>
        <taxon>Diversisporaceae</taxon>
        <taxon>Diversispora</taxon>
    </lineage>
</organism>
<dbReference type="EMBL" id="PQFF01000303">
    <property type="protein sequence ID" value="RHZ63152.1"/>
    <property type="molecule type" value="Genomic_DNA"/>
</dbReference>
<comment type="caution">
    <text evidence="3">The sequence shown here is derived from an EMBL/GenBank/DDBJ whole genome shotgun (WGS) entry which is preliminary data.</text>
</comment>
<feature type="transmembrane region" description="Helical" evidence="2">
    <location>
        <begin position="202"/>
        <end position="224"/>
    </location>
</feature>
<feature type="coiled-coil region" evidence="1">
    <location>
        <begin position="20"/>
        <end position="54"/>
    </location>
</feature>
<reference evidence="3 4" key="1">
    <citation type="submission" date="2018-08" db="EMBL/GenBank/DDBJ databases">
        <title>Genome and evolution of the arbuscular mycorrhizal fungus Diversispora epigaea (formerly Glomus versiforme) and its bacterial endosymbionts.</title>
        <authorList>
            <person name="Sun X."/>
            <person name="Fei Z."/>
            <person name="Harrison M."/>
        </authorList>
    </citation>
    <scope>NUCLEOTIDE SEQUENCE [LARGE SCALE GENOMIC DNA]</scope>
    <source>
        <strain evidence="3 4">IT104</strain>
    </source>
</reference>
<evidence type="ECO:0000256" key="2">
    <source>
        <dbReference type="SAM" id="Phobius"/>
    </source>
</evidence>
<keyword evidence="2" id="KW-0812">Transmembrane</keyword>
<accession>A0A397HJ95</accession>
<keyword evidence="2" id="KW-0472">Membrane</keyword>
<keyword evidence="1" id="KW-0175">Coiled coil</keyword>
<dbReference type="Proteomes" id="UP000266861">
    <property type="component" value="Unassembled WGS sequence"/>
</dbReference>
<sequence length="225" mass="25461">MQEKEFEKKLYCAFKPKAEINDFNQELTQNYNEIQKLQNEITEIELSLDKSKVRNSKKIKTLKTGTSKSEVIYLSDQVKLPPEEVISKGNEFQESTFKISDILTDNNHKIYLHFTFQNDVSQEITEASTSVLKIDDITSSNSNGYVSSPEISVFPNLAQQGIPNTFSNKSNSQILMSQRSASYMSGGIEWAKPRVFNLSIPIVTRIFGLPIITCLLLALLIIVII</sequence>
<keyword evidence="4" id="KW-1185">Reference proteome</keyword>
<evidence type="ECO:0000313" key="4">
    <source>
        <dbReference type="Proteomes" id="UP000266861"/>
    </source>
</evidence>